<protein>
    <submittedName>
        <fullName evidence="2">Uncharacterized protein</fullName>
    </submittedName>
</protein>
<evidence type="ECO:0000313" key="2">
    <source>
        <dbReference type="EMBL" id="HFC91557.1"/>
    </source>
</evidence>
<sequence>MKTNFILATAATIVLTLSTVGFADDGHKAPEMDHSKMDHSKMDHSKMTPKAMEAMHKAMDDEMTKIINTVDINQRKKLFVAHKARMKSMQGMMKGNCKK</sequence>
<organism evidence="2">
    <name type="scientific">Leucothrix mucor</name>
    <dbReference type="NCBI Taxonomy" id="45248"/>
    <lineage>
        <taxon>Bacteria</taxon>
        <taxon>Pseudomonadati</taxon>
        <taxon>Pseudomonadota</taxon>
        <taxon>Gammaproteobacteria</taxon>
        <taxon>Thiotrichales</taxon>
        <taxon>Thiotrichaceae</taxon>
        <taxon>Leucothrix</taxon>
    </lineage>
</organism>
<reference evidence="2" key="1">
    <citation type="journal article" date="2020" name="mSystems">
        <title>Genome- and Community-Level Interaction Insights into Carbon Utilization and Element Cycling Functions of Hydrothermarchaeota in Hydrothermal Sediment.</title>
        <authorList>
            <person name="Zhou Z."/>
            <person name="Liu Y."/>
            <person name="Xu W."/>
            <person name="Pan J."/>
            <person name="Luo Z.H."/>
            <person name="Li M."/>
        </authorList>
    </citation>
    <scope>NUCLEOTIDE SEQUENCE [LARGE SCALE GENOMIC DNA]</scope>
    <source>
        <strain evidence="2">HyVt-493</strain>
    </source>
</reference>
<gene>
    <name evidence="2" type="ORF">ENJ51_01955</name>
</gene>
<dbReference type="EMBL" id="DRMS01000077">
    <property type="protein sequence ID" value="HFC91557.1"/>
    <property type="molecule type" value="Genomic_DNA"/>
</dbReference>
<accession>A0A7V2SY01</accession>
<name>A0A7V2SY01_LEUMU</name>
<dbReference type="AlphaFoldDB" id="A0A7V2SY01"/>
<comment type="caution">
    <text evidence="2">The sequence shown here is derived from an EMBL/GenBank/DDBJ whole genome shotgun (WGS) entry which is preliminary data.</text>
</comment>
<proteinExistence type="predicted"/>
<feature type="chain" id="PRO_5031253497" evidence="1">
    <location>
        <begin position="24"/>
        <end position="99"/>
    </location>
</feature>
<feature type="signal peptide" evidence="1">
    <location>
        <begin position="1"/>
        <end position="23"/>
    </location>
</feature>
<keyword evidence="1" id="KW-0732">Signal</keyword>
<evidence type="ECO:0000256" key="1">
    <source>
        <dbReference type="SAM" id="SignalP"/>
    </source>
</evidence>
<dbReference type="Proteomes" id="UP000885750">
    <property type="component" value="Unassembled WGS sequence"/>
</dbReference>